<organism evidence="1 2">
    <name type="scientific">Cichorium intybus</name>
    <name type="common">Chicory</name>
    <dbReference type="NCBI Taxonomy" id="13427"/>
    <lineage>
        <taxon>Eukaryota</taxon>
        <taxon>Viridiplantae</taxon>
        <taxon>Streptophyta</taxon>
        <taxon>Embryophyta</taxon>
        <taxon>Tracheophyta</taxon>
        <taxon>Spermatophyta</taxon>
        <taxon>Magnoliopsida</taxon>
        <taxon>eudicotyledons</taxon>
        <taxon>Gunneridae</taxon>
        <taxon>Pentapetalae</taxon>
        <taxon>asterids</taxon>
        <taxon>campanulids</taxon>
        <taxon>Asterales</taxon>
        <taxon>Asteraceae</taxon>
        <taxon>Cichorioideae</taxon>
        <taxon>Cichorieae</taxon>
        <taxon>Cichoriinae</taxon>
        <taxon>Cichorium</taxon>
    </lineage>
</organism>
<reference evidence="2" key="1">
    <citation type="journal article" date="2022" name="Mol. Ecol. Resour.">
        <title>The genomes of chicory, endive, great burdock and yacon provide insights into Asteraceae palaeo-polyploidization history and plant inulin production.</title>
        <authorList>
            <person name="Fan W."/>
            <person name="Wang S."/>
            <person name="Wang H."/>
            <person name="Wang A."/>
            <person name="Jiang F."/>
            <person name="Liu H."/>
            <person name="Zhao H."/>
            <person name="Xu D."/>
            <person name="Zhang Y."/>
        </authorList>
    </citation>
    <scope>NUCLEOTIDE SEQUENCE [LARGE SCALE GENOMIC DNA]</scope>
    <source>
        <strain evidence="2">cv. Punajuju</strain>
    </source>
</reference>
<accession>A0ACB8YZ94</accession>
<gene>
    <name evidence="1" type="ORF">L2E82_48794</name>
</gene>
<evidence type="ECO:0000313" key="1">
    <source>
        <dbReference type="EMBL" id="KAI3690638.1"/>
    </source>
</evidence>
<reference evidence="1 2" key="2">
    <citation type="journal article" date="2022" name="Mol. Ecol. Resour.">
        <title>The genomes of chicory, endive, great burdock and yacon provide insights into Asteraceae paleo-polyploidization history and plant inulin production.</title>
        <authorList>
            <person name="Fan W."/>
            <person name="Wang S."/>
            <person name="Wang H."/>
            <person name="Wang A."/>
            <person name="Jiang F."/>
            <person name="Liu H."/>
            <person name="Zhao H."/>
            <person name="Xu D."/>
            <person name="Zhang Y."/>
        </authorList>
    </citation>
    <scope>NUCLEOTIDE SEQUENCE [LARGE SCALE GENOMIC DNA]</scope>
    <source>
        <strain evidence="2">cv. Punajuju</strain>
        <tissue evidence="1">Leaves</tissue>
    </source>
</reference>
<comment type="caution">
    <text evidence="1">The sequence shown here is derived from an EMBL/GenBank/DDBJ whole genome shotgun (WGS) entry which is preliminary data.</text>
</comment>
<dbReference type="EMBL" id="CM042017">
    <property type="protein sequence ID" value="KAI3690638.1"/>
    <property type="molecule type" value="Genomic_DNA"/>
</dbReference>
<dbReference type="Proteomes" id="UP001055811">
    <property type="component" value="Linkage Group LG09"/>
</dbReference>
<proteinExistence type="predicted"/>
<sequence length="488" mass="55049">MELSLISSIALATLIFFLFKIATRQTSKTKLLPQPWGLPFIGHMHHLIGTLPHRGLANLAKKYGSLMHLQLGELSTIVVSSPKLAQEVLTNHDLTFADRPINLTAEVVVYHSSDIVFSPYGEYWRQLRKLCTLELLSAKKVKSFQSLREDECWNLVQEIRSSGSGRPINISRRVFGTIALIVSKAAFGKGVKDLTEFTDLIKKILTEMGGFDMSDVFPSKTFIHHLSGKKARLAKIHNNVDNILNKIFSETLKNRSNTSEESLLDILLRLKDNSEFPLTVDNIKAVLLDVFAAGEDTSAATVEWALSEAIRNPRIMEKLQAELRETLKGKARILEDDIRDLSYLNQVIKETLRLHPPGPLLMARESRESCVLGGYDIPKKTKLQINAFAINRDPEYWNDPECFIPERFEHNPTNIIGTEYEYIPFGAGRRMCPGVGLGLANVRLPLSNLLYHFNWKLPNGVKNEDLDMSECFGAAVHRKCDLVLEPIF</sequence>
<keyword evidence="2" id="KW-1185">Reference proteome</keyword>
<protein>
    <submittedName>
        <fullName evidence="1">Uncharacterized protein</fullName>
    </submittedName>
</protein>
<name>A0ACB8YZ94_CICIN</name>
<evidence type="ECO:0000313" key="2">
    <source>
        <dbReference type="Proteomes" id="UP001055811"/>
    </source>
</evidence>